<name>A0A173SUF0_ANAHA</name>
<dbReference type="PROSITE" id="PS50109">
    <property type="entry name" value="HIS_KIN"/>
    <property type="match status" value="1"/>
</dbReference>
<evidence type="ECO:0000256" key="9">
    <source>
        <dbReference type="ARBA" id="ARBA00023012"/>
    </source>
</evidence>
<reference evidence="13 14" key="1">
    <citation type="submission" date="2015-09" db="EMBL/GenBank/DDBJ databases">
        <authorList>
            <consortium name="Pathogen Informatics"/>
        </authorList>
    </citation>
    <scope>NUCLEOTIDE SEQUENCE [LARGE SCALE GENOMIC DNA]</scope>
    <source>
        <strain evidence="13 14">2789STDY5608868</strain>
    </source>
</reference>
<dbReference type="SMART" id="SM00387">
    <property type="entry name" value="HATPase_c"/>
    <property type="match status" value="1"/>
</dbReference>
<feature type="domain" description="Histidine kinase" evidence="12">
    <location>
        <begin position="129"/>
        <end position="331"/>
    </location>
</feature>
<comment type="subcellular location">
    <subcellularLocation>
        <location evidence="2">Cell membrane</location>
        <topology evidence="2">Multi-pass membrane protein</topology>
    </subcellularLocation>
</comment>
<dbReference type="GO" id="GO:0016036">
    <property type="term" value="P:cellular response to phosphate starvation"/>
    <property type="evidence" value="ECO:0007669"/>
    <property type="project" value="TreeGrafter"/>
</dbReference>
<dbReference type="InterPro" id="IPR003594">
    <property type="entry name" value="HATPase_dom"/>
</dbReference>
<dbReference type="EMBL" id="CYXT01000010">
    <property type="protein sequence ID" value="CUM93596.1"/>
    <property type="molecule type" value="Genomic_DNA"/>
</dbReference>
<dbReference type="InterPro" id="IPR036890">
    <property type="entry name" value="HATPase_C_sf"/>
</dbReference>
<comment type="catalytic activity">
    <reaction evidence="1">
        <text>ATP + protein L-histidine = ADP + protein N-phospho-L-histidine.</text>
        <dbReference type="EC" id="2.7.13.3"/>
    </reaction>
</comment>
<gene>
    <name evidence="13" type="primary">graS_1</name>
    <name evidence="13" type="ORF">ERS852425_01554</name>
</gene>
<evidence type="ECO:0000256" key="7">
    <source>
        <dbReference type="ARBA" id="ARBA00022777"/>
    </source>
</evidence>
<evidence type="ECO:0000256" key="6">
    <source>
        <dbReference type="ARBA" id="ARBA00022692"/>
    </source>
</evidence>
<dbReference type="AlphaFoldDB" id="A0A173SUF0"/>
<dbReference type="PRINTS" id="PR00344">
    <property type="entry name" value="BCTRLSENSOR"/>
</dbReference>
<proteinExistence type="predicted"/>
<dbReference type="InterPro" id="IPR004358">
    <property type="entry name" value="Sig_transdc_His_kin-like_C"/>
</dbReference>
<evidence type="ECO:0000256" key="3">
    <source>
        <dbReference type="ARBA" id="ARBA00012438"/>
    </source>
</evidence>
<dbReference type="Pfam" id="PF02518">
    <property type="entry name" value="HATPase_c"/>
    <property type="match status" value="1"/>
</dbReference>
<evidence type="ECO:0000313" key="13">
    <source>
        <dbReference type="EMBL" id="CUM93596.1"/>
    </source>
</evidence>
<dbReference type="GO" id="GO:0004721">
    <property type="term" value="F:phosphoprotein phosphatase activity"/>
    <property type="evidence" value="ECO:0007669"/>
    <property type="project" value="TreeGrafter"/>
</dbReference>
<organism evidence="13 14">
    <name type="scientific">Anaerostipes hadrus</name>
    <dbReference type="NCBI Taxonomy" id="649756"/>
    <lineage>
        <taxon>Bacteria</taxon>
        <taxon>Bacillati</taxon>
        <taxon>Bacillota</taxon>
        <taxon>Clostridia</taxon>
        <taxon>Lachnospirales</taxon>
        <taxon>Lachnospiraceae</taxon>
        <taxon>Anaerostipes</taxon>
    </lineage>
</organism>
<keyword evidence="5 13" id="KW-0808">Transferase</keyword>
<keyword evidence="10 11" id="KW-0472">Membrane</keyword>
<evidence type="ECO:0000256" key="10">
    <source>
        <dbReference type="ARBA" id="ARBA00023136"/>
    </source>
</evidence>
<evidence type="ECO:0000259" key="12">
    <source>
        <dbReference type="PROSITE" id="PS50109"/>
    </source>
</evidence>
<dbReference type="Proteomes" id="UP000095598">
    <property type="component" value="Unassembled WGS sequence"/>
</dbReference>
<evidence type="ECO:0000256" key="8">
    <source>
        <dbReference type="ARBA" id="ARBA00022989"/>
    </source>
</evidence>
<sequence length="337" mass="39364">METVSFFTFLEEKITEILFQLFFLALVAFLLIFYGVDTLFVVLLVILFISIQGLFQWCLYRKKRKASQHIIDLVDGLEETYYIADVLPKPKEFQNEAYYYALKKACKSMNDEIGKITEEKQDYQEYVESFAHEIKIPIGALSLTFDNTKNYTLKKETDKIFQLVEQMLYYARSENTEKDYFVKQLQLDEVIHNVILKFRHSLMERKVIINIHDIENVVYTDEKWLTFILSQIVQNAIKYFDKQENKLTIYSQDNGTNILLVIEDNGCGIKTSDLSRVFEKGFTGSNRNKANATGMGLYLSKKLCDRLGLKLDIASTEKEYTRLTIIFPKGTVHNFSE</sequence>
<keyword evidence="8 11" id="KW-1133">Transmembrane helix</keyword>
<evidence type="ECO:0000256" key="1">
    <source>
        <dbReference type="ARBA" id="ARBA00000085"/>
    </source>
</evidence>
<keyword evidence="7 13" id="KW-0418">Kinase</keyword>
<dbReference type="SUPFAM" id="SSF55874">
    <property type="entry name" value="ATPase domain of HSP90 chaperone/DNA topoisomerase II/histidine kinase"/>
    <property type="match status" value="1"/>
</dbReference>
<feature type="transmembrane region" description="Helical" evidence="11">
    <location>
        <begin position="40"/>
        <end position="60"/>
    </location>
</feature>
<evidence type="ECO:0000256" key="5">
    <source>
        <dbReference type="ARBA" id="ARBA00022679"/>
    </source>
</evidence>
<feature type="transmembrane region" description="Helical" evidence="11">
    <location>
        <begin position="17"/>
        <end position="34"/>
    </location>
</feature>
<accession>A0A173SUF0</accession>
<protein>
    <recommendedName>
        <fullName evidence="3">histidine kinase</fullName>
        <ecNumber evidence="3">2.7.13.3</ecNumber>
    </recommendedName>
</protein>
<dbReference type="InterPro" id="IPR005467">
    <property type="entry name" value="His_kinase_dom"/>
</dbReference>
<dbReference type="PANTHER" id="PTHR45453">
    <property type="entry name" value="PHOSPHATE REGULON SENSOR PROTEIN PHOR"/>
    <property type="match status" value="1"/>
</dbReference>
<evidence type="ECO:0000256" key="2">
    <source>
        <dbReference type="ARBA" id="ARBA00004651"/>
    </source>
</evidence>
<keyword evidence="9" id="KW-0902">Two-component regulatory system</keyword>
<keyword evidence="6 11" id="KW-0812">Transmembrane</keyword>
<dbReference type="PANTHER" id="PTHR45453:SF2">
    <property type="entry name" value="HISTIDINE KINASE"/>
    <property type="match status" value="1"/>
</dbReference>
<keyword evidence="4" id="KW-1003">Cell membrane</keyword>
<dbReference type="GO" id="GO:0005886">
    <property type="term" value="C:plasma membrane"/>
    <property type="evidence" value="ECO:0007669"/>
    <property type="project" value="UniProtKB-SubCell"/>
</dbReference>
<dbReference type="GO" id="GO:0000155">
    <property type="term" value="F:phosphorelay sensor kinase activity"/>
    <property type="evidence" value="ECO:0007669"/>
    <property type="project" value="TreeGrafter"/>
</dbReference>
<evidence type="ECO:0000313" key="14">
    <source>
        <dbReference type="Proteomes" id="UP000095598"/>
    </source>
</evidence>
<dbReference type="EC" id="2.7.13.3" evidence="3"/>
<dbReference type="Gene3D" id="3.30.565.10">
    <property type="entry name" value="Histidine kinase-like ATPase, C-terminal domain"/>
    <property type="match status" value="1"/>
</dbReference>
<evidence type="ECO:0000256" key="11">
    <source>
        <dbReference type="SAM" id="Phobius"/>
    </source>
</evidence>
<dbReference type="InterPro" id="IPR050351">
    <property type="entry name" value="BphY/WalK/GraS-like"/>
</dbReference>
<evidence type="ECO:0000256" key="4">
    <source>
        <dbReference type="ARBA" id="ARBA00022475"/>
    </source>
</evidence>